<dbReference type="RefSeq" id="WP_070235333.1">
    <property type="nucleotide sequence ID" value="NZ_CP017478.1"/>
</dbReference>
<dbReference type="GO" id="GO:0004311">
    <property type="term" value="F:geranylgeranyl diphosphate synthase activity"/>
    <property type="evidence" value="ECO:0007669"/>
    <property type="project" value="InterPro"/>
</dbReference>
<protein>
    <submittedName>
        <fullName evidence="2">Phytoene synthase</fullName>
    </submittedName>
</protein>
<dbReference type="Pfam" id="PF00494">
    <property type="entry name" value="SQS_PSY"/>
    <property type="match status" value="1"/>
</dbReference>
<dbReference type="PANTHER" id="PTHR31480">
    <property type="entry name" value="BIFUNCTIONAL LYCOPENE CYCLASE/PHYTOENE SYNTHASE"/>
    <property type="match status" value="1"/>
</dbReference>
<dbReference type="AlphaFoldDB" id="A0A1D8P3Q7"/>
<dbReference type="GO" id="GO:0016117">
    <property type="term" value="P:carotenoid biosynthetic process"/>
    <property type="evidence" value="ECO:0007669"/>
    <property type="project" value="UniProtKB-ARBA"/>
</dbReference>
<evidence type="ECO:0000313" key="2">
    <source>
        <dbReference type="EMBL" id="AOW19203.1"/>
    </source>
</evidence>
<dbReference type="SFLD" id="SFLDG01212">
    <property type="entry name" value="Phytoene_synthase_like"/>
    <property type="match status" value="1"/>
</dbReference>
<accession>A0A1D8P3Q7</accession>
<dbReference type="OrthoDB" id="9787280at2"/>
<sequence>MKQLFDETSYMCSQIVTKKYSTSFTLAVKMLSPKIRQAIYNIYAFVRFADEIVDSFHDFDKRRLLDEFEIEYYKAYEDGISLNPILNSFQITVKKYKITDDLIQAFLSSMKLDLEKSKYTTLEEFNDYIYGSADVVGLMCLKVFVNGNEQEYERLKKPAMRLGSAFQKVNFLRDLKDDFEKLDRSYFPGVDLNSLNINDKNKIISEIEEDFAEAFEGIKSLPVEAKFGVYTAYKYYKKLLKKLKHTPSNEIMNTRVRVSNPVKMSVLAKSFVVYKLNLI</sequence>
<dbReference type="InterPro" id="IPR019845">
    <property type="entry name" value="Squalene/phytoene_synthase_CS"/>
</dbReference>
<gene>
    <name evidence="2" type="ORF">LPB138_00220</name>
</gene>
<name>A0A1D8P3Q7_9FLAO</name>
<dbReference type="STRING" id="1850246.LPB138_00220"/>
<reference evidence="2 3" key="1">
    <citation type="submission" date="2016-10" db="EMBL/GenBank/DDBJ databases">
        <title>Lutibacter sp. LPB0138, isolated from marine gastropod.</title>
        <authorList>
            <person name="Kim E."/>
            <person name="Yi H."/>
        </authorList>
    </citation>
    <scope>NUCLEOTIDE SEQUENCE [LARGE SCALE GENOMIC DNA]</scope>
    <source>
        <strain evidence="2 3">LPB0138</strain>
    </source>
</reference>
<dbReference type="EMBL" id="CP017478">
    <property type="protein sequence ID" value="AOW19203.1"/>
    <property type="molecule type" value="Genomic_DNA"/>
</dbReference>
<dbReference type="KEGG" id="lul:LPB138_00220"/>
<evidence type="ECO:0000256" key="1">
    <source>
        <dbReference type="ARBA" id="ARBA00022679"/>
    </source>
</evidence>
<organism evidence="2 3">
    <name type="scientific">Urechidicola croceus</name>
    <dbReference type="NCBI Taxonomy" id="1850246"/>
    <lineage>
        <taxon>Bacteria</taxon>
        <taxon>Pseudomonadati</taxon>
        <taxon>Bacteroidota</taxon>
        <taxon>Flavobacteriia</taxon>
        <taxon>Flavobacteriales</taxon>
        <taxon>Flavobacteriaceae</taxon>
        <taxon>Urechidicola</taxon>
    </lineage>
</organism>
<proteinExistence type="predicted"/>
<dbReference type="SFLD" id="SFLDG01018">
    <property type="entry name" value="Squalene/Phytoene_Synthase_Lik"/>
    <property type="match status" value="1"/>
</dbReference>
<dbReference type="PROSITE" id="PS01045">
    <property type="entry name" value="SQUALEN_PHYTOEN_SYN_2"/>
    <property type="match status" value="1"/>
</dbReference>
<dbReference type="SFLD" id="SFLDS00005">
    <property type="entry name" value="Isoprenoid_Synthase_Type_I"/>
    <property type="match status" value="1"/>
</dbReference>
<dbReference type="InterPro" id="IPR008949">
    <property type="entry name" value="Isoprenoid_synthase_dom_sf"/>
</dbReference>
<dbReference type="InterPro" id="IPR044843">
    <property type="entry name" value="Trans_IPPS_bact-type"/>
</dbReference>
<dbReference type="Gene3D" id="1.10.600.10">
    <property type="entry name" value="Farnesyl Diphosphate Synthase"/>
    <property type="match status" value="1"/>
</dbReference>
<dbReference type="InterPro" id="IPR002060">
    <property type="entry name" value="Squ/phyt_synthse"/>
</dbReference>
<dbReference type="CDD" id="cd00683">
    <property type="entry name" value="Trans_IPPS_HH"/>
    <property type="match status" value="1"/>
</dbReference>
<dbReference type="GO" id="GO:0051996">
    <property type="term" value="F:squalene synthase [NAD(P)H] activity"/>
    <property type="evidence" value="ECO:0007669"/>
    <property type="project" value="InterPro"/>
</dbReference>
<dbReference type="InterPro" id="IPR033904">
    <property type="entry name" value="Trans_IPPS_HH"/>
</dbReference>
<evidence type="ECO:0000313" key="3">
    <source>
        <dbReference type="Proteomes" id="UP000176050"/>
    </source>
</evidence>
<keyword evidence="3" id="KW-1185">Reference proteome</keyword>
<keyword evidence="1" id="KW-0808">Transferase</keyword>
<dbReference type="Proteomes" id="UP000176050">
    <property type="component" value="Chromosome"/>
</dbReference>
<dbReference type="SUPFAM" id="SSF48576">
    <property type="entry name" value="Terpenoid synthases"/>
    <property type="match status" value="1"/>
</dbReference>